<comment type="caution">
    <text evidence="1">The sequence shown here is derived from an EMBL/GenBank/DDBJ whole genome shotgun (WGS) entry which is preliminary data.</text>
</comment>
<name>A0ACC6UYM8_9CREN</name>
<proteinExistence type="predicted"/>
<gene>
    <name evidence="1" type="primary">tsaA</name>
    <name evidence="1" type="ORF">TU35_001465</name>
</gene>
<organism evidence="1 2">
    <name type="scientific">Thermoproteus sp. AZ2</name>
    <dbReference type="NCBI Taxonomy" id="1609232"/>
    <lineage>
        <taxon>Archaea</taxon>
        <taxon>Thermoproteota</taxon>
        <taxon>Thermoprotei</taxon>
        <taxon>Thermoproteales</taxon>
        <taxon>Thermoproteaceae</taxon>
        <taxon>Thermoproteus</taxon>
    </lineage>
</organism>
<protein>
    <submittedName>
        <fullName evidence="1">tRNA (N6-threonylcarbamoyladenosine(37)-N6)-methyltransferase TrmO</fullName>
    </submittedName>
</protein>
<dbReference type="EMBL" id="JZWT02000003">
    <property type="protein sequence ID" value="MFB6489909.1"/>
    <property type="molecule type" value="Genomic_DNA"/>
</dbReference>
<evidence type="ECO:0000313" key="2">
    <source>
        <dbReference type="Proteomes" id="UP000033636"/>
    </source>
</evidence>
<sequence length="145" mass="16076">MEFRPIGYVKHGRPDEEVKRGRVDAVIEISPEYQEGLKGLEEFTHIIVISFLHKYRGAPLVVTPKRVRERGVEAPEAVGVFATDSPDRPNPIGVSIVRLLRVEGNRLYVSGVDLYDGTPVLDIKGFSPSRCPADAKAPRWALGDV</sequence>
<evidence type="ECO:0000313" key="1">
    <source>
        <dbReference type="EMBL" id="MFB6489909.1"/>
    </source>
</evidence>
<dbReference type="Proteomes" id="UP000033636">
    <property type="component" value="Unassembled WGS sequence"/>
</dbReference>
<reference evidence="1" key="1">
    <citation type="submission" date="2024-07" db="EMBL/GenBank/DDBJ databases">
        <title>Metagenome and Metagenome-Assembled Genomes of Archaea from a hot spring from the geothermal field of Los Azufres, Mexico.</title>
        <authorList>
            <person name="Marin-Paredes R."/>
            <person name="Martinez-Romero E."/>
            <person name="Servin-Garciduenas L.E."/>
        </authorList>
    </citation>
    <scope>NUCLEOTIDE SEQUENCE</scope>
</reference>
<accession>A0ACC6UYM8</accession>